<dbReference type="PANTHER" id="PTHR46401:SF2">
    <property type="entry name" value="GLYCOSYLTRANSFERASE WBBK-RELATED"/>
    <property type="match status" value="1"/>
</dbReference>
<feature type="domain" description="Glycosyl transferase family 1" evidence="2">
    <location>
        <begin position="238"/>
        <end position="389"/>
    </location>
</feature>
<reference evidence="5" key="1">
    <citation type="journal article" date="2019" name="Int. J. Syst. Evol. Microbiol.">
        <title>The Global Catalogue of Microorganisms (GCM) 10K type strain sequencing project: providing services to taxonomists for standard genome sequencing and annotation.</title>
        <authorList>
            <consortium name="The Broad Institute Genomics Platform"/>
            <consortium name="The Broad Institute Genome Sequencing Center for Infectious Disease"/>
            <person name="Wu L."/>
            <person name="Ma J."/>
        </authorList>
    </citation>
    <scope>NUCLEOTIDE SEQUENCE [LARGE SCALE GENOMIC DNA]</scope>
    <source>
        <strain evidence="5">JCM 17804</strain>
    </source>
</reference>
<keyword evidence="5" id="KW-1185">Reference proteome</keyword>
<comment type="caution">
    <text evidence="4">The sequence shown here is derived from an EMBL/GenBank/DDBJ whole genome shotgun (WGS) entry which is preliminary data.</text>
</comment>
<organism evidence="4 5">
    <name type="scientific">Variovorax defluvii</name>
    <dbReference type="NCBI Taxonomy" id="913761"/>
    <lineage>
        <taxon>Bacteria</taxon>
        <taxon>Pseudomonadati</taxon>
        <taxon>Pseudomonadota</taxon>
        <taxon>Betaproteobacteria</taxon>
        <taxon>Burkholderiales</taxon>
        <taxon>Comamonadaceae</taxon>
        <taxon>Variovorax</taxon>
    </lineage>
</organism>
<dbReference type="SUPFAM" id="SSF53756">
    <property type="entry name" value="UDP-Glycosyltransferase/glycogen phosphorylase"/>
    <property type="match status" value="1"/>
</dbReference>
<dbReference type="CDD" id="cd03809">
    <property type="entry name" value="GT4_MtfB-like"/>
    <property type="match status" value="1"/>
</dbReference>
<accession>A0ABP8HMP1</accession>
<evidence type="ECO:0000259" key="3">
    <source>
        <dbReference type="Pfam" id="PF13439"/>
    </source>
</evidence>
<dbReference type="Gene3D" id="3.40.50.2000">
    <property type="entry name" value="Glycogen Phosphorylase B"/>
    <property type="match status" value="2"/>
</dbReference>
<evidence type="ECO:0008006" key="6">
    <source>
        <dbReference type="Google" id="ProtNLM"/>
    </source>
</evidence>
<dbReference type="Proteomes" id="UP001500975">
    <property type="component" value="Unassembled WGS sequence"/>
</dbReference>
<dbReference type="InterPro" id="IPR028098">
    <property type="entry name" value="Glyco_trans_4-like_N"/>
</dbReference>
<gene>
    <name evidence="4" type="ORF">GCM10023165_21780</name>
</gene>
<name>A0ABP8HMP1_9BURK</name>
<dbReference type="PANTHER" id="PTHR46401">
    <property type="entry name" value="GLYCOSYLTRANSFERASE WBBK-RELATED"/>
    <property type="match status" value="1"/>
</dbReference>
<protein>
    <recommendedName>
        <fullName evidence="6">Glycosyltransferase family 1 protein</fullName>
    </recommendedName>
</protein>
<evidence type="ECO:0000313" key="4">
    <source>
        <dbReference type="EMBL" id="GAA4341249.1"/>
    </source>
</evidence>
<proteinExistence type="predicted"/>
<dbReference type="EMBL" id="BAABGJ010000019">
    <property type="protein sequence ID" value="GAA4341249.1"/>
    <property type="molecule type" value="Genomic_DNA"/>
</dbReference>
<evidence type="ECO:0000259" key="2">
    <source>
        <dbReference type="Pfam" id="PF00534"/>
    </source>
</evidence>
<feature type="domain" description="Glycosyltransferase subfamily 4-like N-terminal" evidence="3">
    <location>
        <begin position="75"/>
        <end position="224"/>
    </location>
</feature>
<evidence type="ECO:0000256" key="1">
    <source>
        <dbReference type="ARBA" id="ARBA00022679"/>
    </source>
</evidence>
<evidence type="ECO:0000313" key="5">
    <source>
        <dbReference type="Proteomes" id="UP001500975"/>
    </source>
</evidence>
<sequence>MCARVWTLYDEAGVPPFAYAGRTCRSNIIPFYANTYKDVFRDANRSAPSNMKVLLIGNYVPDGQTSMLAFKRILERELPHEGCELRVLTPPRRVLRVPTSSRLWKWLGYVDKFILFLPTLARELRWADVVHVADHSNGMYIPWVKSKPNVITCHDVIAVQAAKGMVDGWNVGWTGRLFQRLIAKGLRAADLVACVSHLTRRELLKLGLADESRVTVVLNGLNDDFRPVPPEEAHPLIERLGISPQDRYLMHVGWDLARKNRRTVLEAFIALQARAARSGTPAPVDQLLFVGPELVPEMAELAQQHGVADRVKTVQGVSHEELRAVYACATALLFPSLQEGFGWPVIEAQACGCPVFTSDLAPMNEIGGEGAVYIDPNDPEAIAAAIEQATPRFAEMRRLGLENASHYTAHRMASNYVATYRRVLEERKAAR</sequence>
<dbReference type="Pfam" id="PF13439">
    <property type="entry name" value="Glyco_transf_4"/>
    <property type="match status" value="1"/>
</dbReference>
<dbReference type="Pfam" id="PF00534">
    <property type="entry name" value="Glycos_transf_1"/>
    <property type="match status" value="1"/>
</dbReference>
<keyword evidence="1" id="KW-0808">Transferase</keyword>
<dbReference type="InterPro" id="IPR001296">
    <property type="entry name" value="Glyco_trans_1"/>
</dbReference>